<dbReference type="OrthoDB" id="4433at2759"/>
<evidence type="ECO:0000313" key="2">
    <source>
        <dbReference type="Proteomes" id="UP000007014"/>
    </source>
</evidence>
<reference evidence="1 2" key="1">
    <citation type="journal article" date="2004" name="Nature">
        <title>Genome sequence of the ultrasmall unicellular red alga Cyanidioschyzon merolae 10D.</title>
        <authorList>
            <person name="Matsuzaki M."/>
            <person name="Misumi O."/>
            <person name="Shin-i T."/>
            <person name="Maruyama S."/>
            <person name="Takahara M."/>
            <person name="Miyagishima S."/>
            <person name="Mori T."/>
            <person name="Nishida K."/>
            <person name="Yagisawa F."/>
            <person name="Nishida K."/>
            <person name="Yoshida Y."/>
            <person name="Nishimura Y."/>
            <person name="Nakao S."/>
            <person name="Kobayashi T."/>
            <person name="Momoyama Y."/>
            <person name="Higashiyama T."/>
            <person name="Minoda A."/>
            <person name="Sano M."/>
            <person name="Nomoto H."/>
            <person name="Oishi K."/>
            <person name="Hayashi H."/>
            <person name="Ohta F."/>
            <person name="Nishizaka S."/>
            <person name="Haga S."/>
            <person name="Miura S."/>
            <person name="Morishita T."/>
            <person name="Kabeya Y."/>
            <person name="Terasawa K."/>
            <person name="Suzuki Y."/>
            <person name="Ishii Y."/>
            <person name="Asakawa S."/>
            <person name="Takano H."/>
            <person name="Ohta N."/>
            <person name="Kuroiwa H."/>
            <person name="Tanaka K."/>
            <person name="Shimizu N."/>
            <person name="Sugano S."/>
            <person name="Sato N."/>
            <person name="Nozaki H."/>
            <person name="Ogasawara N."/>
            <person name="Kohara Y."/>
            <person name="Kuroiwa T."/>
        </authorList>
    </citation>
    <scope>NUCLEOTIDE SEQUENCE [LARGE SCALE GENOMIC DNA]</scope>
    <source>
        <strain evidence="1 2">10D</strain>
    </source>
</reference>
<dbReference type="Proteomes" id="UP000007014">
    <property type="component" value="Chromosome 13"/>
</dbReference>
<dbReference type="GeneID" id="16994869"/>
<proteinExistence type="predicted"/>
<sequence length="341" mass="38632">MFTLQYLNPVRVKASVRQGGVAVCRRDQRRVRLVPAIHAQLLRNLKYAIPDEKFKQFATRSGGEFIGFEAYFDATTGEPLEVPERFVPQEYRDWHVRVFGLDENYSEAIDGATLFGKRQLIDVKVGCQEDAVSAEAKHITIDLSRTDMHAVFPCGCFSARLSATSAHDEKVLFSLIFRDLKELRRIQIEFTAFPLESKHPFGREIVVRREMYDQPFNGGVQLIGCGGKVESFVTFERRLGSPRGLRRRICSLDDHVSMETIRDLAGDTRQEFREVHFLSLPANISVRRYATRDASTLVYEAAAMISDLSTGPGPALALARNYDASTGQYKGSELFIEFFEN</sequence>
<dbReference type="Gramene" id="CMM260CT">
    <property type="protein sequence ID" value="CMM260CT"/>
    <property type="gene ID" value="CMM260C"/>
</dbReference>
<dbReference type="KEGG" id="cme:CYME_CMM260C"/>
<dbReference type="HOGENOM" id="CLU_814715_0_0_1"/>
<dbReference type="STRING" id="280699.M1V900"/>
<accession>M1V900</accession>
<name>M1V900_CYAM1</name>
<reference evidence="1 2" key="2">
    <citation type="journal article" date="2007" name="BMC Biol.">
        <title>A 100%-complete sequence reveals unusually simple genomic features in the hot-spring red alga Cyanidioschyzon merolae.</title>
        <authorList>
            <person name="Nozaki H."/>
            <person name="Takano H."/>
            <person name="Misumi O."/>
            <person name="Terasawa K."/>
            <person name="Matsuzaki M."/>
            <person name="Maruyama S."/>
            <person name="Nishida K."/>
            <person name="Yagisawa F."/>
            <person name="Yoshida Y."/>
            <person name="Fujiwara T."/>
            <person name="Takio S."/>
            <person name="Tamura K."/>
            <person name="Chung S.J."/>
            <person name="Nakamura S."/>
            <person name="Kuroiwa H."/>
            <person name="Tanaka K."/>
            <person name="Sato N."/>
            <person name="Kuroiwa T."/>
        </authorList>
    </citation>
    <scope>NUCLEOTIDE SEQUENCE [LARGE SCALE GENOMIC DNA]</scope>
    <source>
        <strain evidence="1 2">10D</strain>
    </source>
</reference>
<dbReference type="EMBL" id="AP006495">
    <property type="protein sequence ID" value="BAM81094.1"/>
    <property type="molecule type" value="Genomic_DNA"/>
</dbReference>
<dbReference type="OMA" id="GETCIEV"/>
<keyword evidence="2" id="KW-1185">Reference proteome</keyword>
<dbReference type="AlphaFoldDB" id="M1V900"/>
<dbReference type="RefSeq" id="XP_005537130.1">
    <property type="nucleotide sequence ID" value="XM_005537073.1"/>
</dbReference>
<protein>
    <submittedName>
        <fullName evidence="1">Uncharacterized protein</fullName>
    </submittedName>
</protein>
<gene>
    <name evidence="1" type="ORF">CYME_CMM260C</name>
</gene>
<evidence type="ECO:0000313" key="1">
    <source>
        <dbReference type="EMBL" id="BAM81094.1"/>
    </source>
</evidence>
<organism evidence="1 2">
    <name type="scientific">Cyanidioschyzon merolae (strain NIES-3377 / 10D)</name>
    <name type="common">Unicellular red alga</name>
    <dbReference type="NCBI Taxonomy" id="280699"/>
    <lineage>
        <taxon>Eukaryota</taxon>
        <taxon>Rhodophyta</taxon>
        <taxon>Bangiophyceae</taxon>
        <taxon>Cyanidiales</taxon>
        <taxon>Cyanidiaceae</taxon>
        <taxon>Cyanidioschyzon</taxon>
    </lineage>
</organism>